<dbReference type="AlphaFoldDB" id="W4QX36"/>
<evidence type="ECO:0000313" key="4">
    <source>
        <dbReference type="Proteomes" id="UP000018896"/>
    </source>
</evidence>
<dbReference type="eggNOG" id="COG1555">
    <property type="taxonomic scope" value="Bacteria"/>
</dbReference>
<proteinExistence type="predicted"/>
<feature type="compositionally biased region" description="Low complexity" evidence="1">
    <location>
        <begin position="314"/>
        <end position="341"/>
    </location>
</feature>
<feature type="compositionally biased region" description="Basic and acidic residues" evidence="1">
    <location>
        <begin position="30"/>
        <end position="57"/>
    </location>
</feature>
<dbReference type="Pfam" id="PF12836">
    <property type="entry name" value="HHH_3"/>
    <property type="match status" value="1"/>
</dbReference>
<evidence type="ECO:0000313" key="3">
    <source>
        <dbReference type="EMBL" id="GAE36661.1"/>
    </source>
</evidence>
<dbReference type="SUPFAM" id="SSF47781">
    <property type="entry name" value="RuvA domain 2-like"/>
    <property type="match status" value="1"/>
</dbReference>
<dbReference type="Pfam" id="PF00753">
    <property type="entry name" value="Lactamase_B"/>
    <property type="match status" value="1"/>
</dbReference>
<evidence type="ECO:0000256" key="1">
    <source>
        <dbReference type="SAM" id="MobiDB-lite"/>
    </source>
</evidence>
<dbReference type="InterPro" id="IPR052159">
    <property type="entry name" value="Competence_DNA_uptake"/>
</dbReference>
<dbReference type="SMART" id="SM00849">
    <property type="entry name" value="Lactamase_B"/>
    <property type="match status" value="1"/>
</dbReference>
<feature type="region of interest" description="Disordered" evidence="1">
    <location>
        <begin position="1"/>
        <end position="57"/>
    </location>
</feature>
<accession>W4QX36</accession>
<dbReference type="InterPro" id="IPR001279">
    <property type="entry name" value="Metallo-B-lactamas"/>
</dbReference>
<evidence type="ECO:0000259" key="2">
    <source>
        <dbReference type="SMART" id="SM00849"/>
    </source>
</evidence>
<dbReference type="eggNOG" id="COG2333">
    <property type="taxonomic scope" value="Bacteria"/>
</dbReference>
<keyword evidence="4" id="KW-1185">Reference proteome</keyword>
<dbReference type="PANTHER" id="PTHR30619:SF7">
    <property type="entry name" value="BETA-LACTAMASE DOMAIN PROTEIN"/>
    <property type="match status" value="1"/>
</dbReference>
<dbReference type="Gene3D" id="1.10.150.320">
    <property type="entry name" value="Photosystem II 12 kDa extrinsic protein"/>
    <property type="match status" value="1"/>
</dbReference>
<feature type="domain" description="Metallo-beta-lactamase" evidence="2">
    <location>
        <begin position="68"/>
        <end position="263"/>
    </location>
</feature>
<dbReference type="InterPro" id="IPR036866">
    <property type="entry name" value="RibonucZ/Hydroxyglut_hydro"/>
</dbReference>
<dbReference type="OrthoDB" id="9761531at2"/>
<dbReference type="PANTHER" id="PTHR30619">
    <property type="entry name" value="DNA INTERNALIZATION/COMPETENCE PROTEIN COMEC/REC2"/>
    <property type="match status" value="1"/>
</dbReference>
<sequence>MKKAETIQDTNLDDVVETDQQNNEQVNVDETDKGSDEKEVLKGEENTKENPRDGPLEGLKVHFIDVGQADATLFEFSHDGEDFRILFDAGNWNRNDVLNYLNTHRISHIDILIGSHPHADHIGQMDQILNEIDVTEVWMSGDTTTSQAFQRVLDAIESSGVSYHEPRAGEIFDVGPLEIQILNPDRLTGDVHEGSIAAKFTYGETSFILTGDAETQTERAMLSRGFDLEADVLQLGHHGSSTSTIPEFLAAVNPAIAIVSAGENNQYGHPHDEVINRVIEAGIDVYGTYVHGTIIIKSDGQSLTVLTKEDGTLSPSSSGSSPPSSTSTNSTSESIAGSSSSLEKTTSNANCVDINSASDSELQEITHIGPARAEELIQLRPFNSLDDMSRISGIAAGRLADIKEEGLACVR</sequence>
<dbReference type="CDD" id="cd07731">
    <property type="entry name" value="ComA-like_MBL-fold"/>
    <property type="match status" value="1"/>
</dbReference>
<dbReference type="RefSeq" id="WP_035666749.1">
    <property type="nucleotide sequence ID" value="NZ_BAUV01000039.1"/>
</dbReference>
<dbReference type="Gene3D" id="3.60.15.10">
    <property type="entry name" value="Ribonuclease Z/Hydroxyacylglutathione hydrolase-like"/>
    <property type="match status" value="1"/>
</dbReference>
<name>W4QX36_HALA3</name>
<dbReference type="InterPro" id="IPR035681">
    <property type="entry name" value="ComA-like_MBL"/>
</dbReference>
<reference evidence="3 4" key="1">
    <citation type="journal article" date="2014" name="Genome Announc.">
        <title>Draft Genome Sequences of Three Alkaliphilic Bacillus Strains, Bacillus wakoensis JCM 9140T, Bacillus akibai JCM 9157T, and Bacillus hemicellulosilyticus JCM 9152T.</title>
        <authorList>
            <person name="Yuki M."/>
            <person name="Oshima K."/>
            <person name="Suda W."/>
            <person name="Oshida Y."/>
            <person name="Kitamura K."/>
            <person name="Iida T."/>
            <person name="Hattori M."/>
            <person name="Ohkuma M."/>
        </authorList>
    </citation>
    <scope>NUCLEOTIDE SEQUENCE [LARGE SCALE GENOMIC DNA]</scope>
    <source>
        <strain evidence="3 4">JCM 9157</strain>
    </source>
</reference>
<dbReference type="EMBL" id="BAUV01000039">
    <property type="protein sequence ID" value="GAE36661.1"/>
    <property type="molecule type" value="Genomic_DNA"/>
</dbReference>
<dbReference type="SUPFAM" id="SSF56281">
    <property type="entry name" value="Metallo-hydrolase/oxidoreductase"/>
    <property type="match status" value="1"/>
</dbReference>
<dbReference type="InterPro" id="IPR010994">
    <property type="entry name" value="RuvA_2-like"/>
</dbReference>
<organism evidence="3 4">
    <name type="scientific">Halalkalibacter akibai (strain ATCC 43226 / DSM 21942 / CIP 109018 / JCM 9157 / 1139)</name>
    <name type="common">Bacillus akibai</name>
    <dbReference type="NCBI Taxonomy" id="1236973"/>
    <lineage>
        <taxon>Bacteria</taxon>
        <taxon>Bacillati</taxon>
        <taxon>Bacillota</taxon>
        <taxon>Bacilli</taxon>
        <taxon>Bacillales</taxon>
        <taxon>Bacillaceae</taxon>
        <taxon>Halalkalibacter</taxon>
    </lineage>
</organism>
<gene>
    <name evidence="3" type="ORF">JCM9157_3867</name>
</gene>
<protein>
    <submittedName>
        <fullName evidence="3">Late competence protein</fullName>
    </submittedName>
</protein>
<feature type="region of interest" description="Disordered" evidence="1">
    <location>
        <begin position="309"/>
        <end position="343"/>
    </location>
</feature>
<feature type="compositionally biased region" description="Polar residues" evidence="1">
    <location>
        <begin position="18"/>
        <end position="28"/>
    </location>
</feature>
<dbReference type="Proteomes" id="UP000018896">
    <property type="component" value="Unassembled WGS sequence"/>
</dbReference>
<comment type="caution">
    <text evidence="3">The sequence shown here is derived from an EMBL/GenBank/DDBJ whole genome shotgun (WGS) entry which is preliminary data.</text>
</comment>
<dbReference type="STRING" id="1236973.JCM9157_3867"/>